<dbReference type="PROSITE" id="PS50850">
    <property type="entry name" value="MFS"/>
    <property type="match status" value="1"/>
</dbReference>
<feature type="transmembrane region" description="Helical" evidence="3">
    <location>
        <begin position="195"/>
        <end position="215"/>
    </location>
</feature>
<accession>A0AAV9W482</accession>
<dbReference type="Pfam" id="PF07690">
    <property type="entry name" value="MFS_1"/>
    <property type="match status" value="1"/>
</dbReference>
<gene>
    <name evidence="5" type="ORF">TWF481_009583</name>
</gene>
<dbReference type="SUPFAM" id="SSF103473">
    <property type="entry name" value="MFS general substrate transporter"/>
    <property type="match status" value="1"/>
</dbReference>
<dbReference type="EMBL" id="JAVHJL010000006">
    <property type="protein sequence ID" value="KAK6501756.1"/>
    <property type="molecule type" value="Genomic_DNA"/>
</dbReference>
<feature type="transmembrane region" description="Helical" evidence="3">
    <location>
        <begin position="227"/>
        <end position="247"/>
    </location>
</feature>
<evidence type="ECO:0000313" key="6">
    <source>
        <dbReference type="Proteomes" id="UP001370758"/>
    </source>
</evidence>
<dbReference type="CDD" id="cd17324">
    <property type="entry name" value="MFS_NepI_like"/>
    <property type="match status" value="1"/>
</dbReference>
<dbReference type="GO" id="GO:0016020">
    <property type="term" value="C:membrane"/>
    <property type="evidence" value="ECO:0007669"/>
    <property type="project" value="UniProtKB-SubCell"/>
</dbReference>
<organism evidence="5 6">
    <name type="scientific">Arthrobotrys musiformis</name>
    <dbReference type="NCBI Taxonomy" id="47236"/>
    <lineage>
        <taxon>Eukaryota</taxon>
        <taxon>Fungi</taxon>
        <taxon>Dikarya</taxon>
        <taxon>Ascomycota</taxon>
        <taxon>Pezizomycotina</taxon>
        <taxon>Orbiliomycetes</taxon>
        <taxon>Orbiliales</taxon>
        <taxon>Orbiliaceae</taxon>
        <taxon>Arthrobotrys</taxon>
    </lineage>
</organism>
<comment type="caution">
    <text evidence="5">The sequence shown here is derived from an EMBL/GenBank/DDBJ whole genome shotgun (WGS) entry which is preliminary data.</text>
</comment>
<dbReference type="GO" id="GO:0022857">
    <property type="term" value="F:transmembrane transporter activity"/>
    <property type="evidence" value="ECO:0007669"/>
    <property type="project" value="InterPro"/>
</dbReference>
<name>A0AAV9W482_9PEZI</name>
<dbReference type="Gene3D" id="1.20.1250.20">
    <property type="entry name" value="MFS general substrate transporter like domains"/>
    <property type="match status" value="1"/>
</dbReference>
<dbReference type="AlphaFoldDB" id="A0AAV9W482"/>
<feature type="transmembrane region" description="Helical" evidence="3">
    <location>
        <begin position="342"/>
        <end position="360"/>
    </location>
</feature>
<dbReference type="InterPro" id="IPR011701">
    <property type="entry name" value="MFS"/>
</dbReference>
<feature type="transmembrane region" description="Helical" evidence="3">
    <location>
        <begin position="144"/>
        <end position="175"/>
    </location>
</feature>
<feature type="transmembrane region" description="Helical" evidence="3">
    <location>
        <begin position="405"/>
        <end position="422"/>
    </location>
</feature>
<feature type="transmembrane region" description="Helical" evidence="3">
    <location>
        <begin position="428"/>
        <end position="449"/>
    </location>
</feature>
<evidence type="ECO:0000256" key="1">
    <source>
        <dbReference type="ARBA" id="ARBA00004141"/>
    </source>
</evidence>
<feature type="domain" description="Major facilitator superfamily (MFS) profile" evidence="4">
    <location>
        <begin position="71"/>
        <end position="456"/>
    </location>
</feature>
<keyword evidence="3" id="KW-1133">Transmembrane helix</keyword>
<feature type="transmembrane region" description="Helical" evidence="3">
    <location>
        <begin position="283"/>
        <end position="302"/>
    </location>
</feature>
<feature type="region of interest" description="Disordered" evidence="2">
    <location>
        <begin position="509"/>
        <end position="535"/>
    </location>
</feature>
<protein>
    <recommendedName>
        <fullName evidence="4">Major facilitator superfamily (MFS) profile domain-containing protein</fullName>
    </recommendedName>
</protein>
<dbReference type="PANTHER" id="PTHR42910:SF1">
    <property type="entry name" value="MAJOR FACILITATOR SUPERFAMILY (MFS) PROFILE DOMAIN-CONTAINING PROTEIN"/>
    <property type="match status" value="1"/>
</dbReference>
<evidence type="ECO:0000313" key="5">
    <source>
        <dbReference type="EMBL" id="KAK6501756.1"/>
    </source>
</evidence>
<sequence>MIDSSGDIEKRAVGVTDIDSKSTSGSGAELSAENTTGSTQERRTVRDKVLGVINYVPKRCRYDPEREFKFNLALNLLFAFAATFTVANLYYNHPILDILAKDFNVTYERVSIIPNVMQAGYASGLFFITPLGDLFRRRALTLGLILFTTLMWLGCTLTKSFSVFAALSYMVGLTTVTPQLMLPLVGDLAPANRKAASIAIVSSGLQLGLLLARVLSGVITQYSSWRGVYWLGFGVQLLIFSLLWLFMPDYPPKNVGLNYLSMLLSMLKLVFKYPPLVQASLNGGFLAATFMLYWTTLTFLLASQPYEFSSSVIGLFGLIGIAAILVTPWTARYVIDRFHPQLSVLLGTVTVLIGQVIGTYAGKASVAAPILQAWFIDLGISTAQVANRAGIYQLDANSRNRINSVYMLSVFIGQVMGTGVGAKTYAVGGWLASGSASVGITMLGLLVALGRGPHAKGWLGWDGGSSFKLQTTTTNTRAEAGVEGVRAEEQSGPGVGLVDANINITSQVPDSTRLAASGRDRDGGQSGTVEKTTLD</sequence>
<reference evidence="5 6" key="1">
    <citation type="submission" date="2023-08" db="EMBL/GenBank/DDBJ databases">
        <authorList>
            <person name="Palmer J.M."/>
        </authorList>
    </citation>
    <scope>NUCLEOTIDE SEQUENCE [LARGE SCALE GENOMIC DNA]</scope>
    <source>
        <strain evidence="5 6">TWF481</strain>
    </source>
</reference>
<keyword evidence="3" id="KW-0472">Membrane</keyword>
<feature type="region of interest" description="Disordered" evidence="2">
    <location>
        <begin position="18"/>
        <end position="42"/>
    </location>
</feature>
<evidence type="ECO:0000256" key="2">
    <source>
        <dbReference type="SAM" id="MobiDB-lite"/>
    </source>
</evidence>
<dbReference type="Proteomes" id="UP001370758">
    <property type="component" value="Unassembled WGS sequence"/>
</dbReference>
<dbReference type="PANTHER" id="PTHR42910">
    <property type="entry name" value="TRANSPORTER SCO4007-RELATED"/>
    <property type="match status" value="1"/>
</dbReference>
<evidence type="ECO:0000259" key="4">
    <source>
        <dbReference type="PROSITE" id="PS50850"/>
    </source>
</evidence>
<feature type="transmembrane region" description="Helical" evidence="3">
    <location>
        <begin position="308"/>
        <end position="330"/>
    </location>
</feature>
<feature type="transmembrane region" description="Helical" evidence="3">
    <location>
        <begin position="68"/>
        <end position="91"/>
    </location>
</feature>
<keyword evidence="3" id="KW-0812">Transmembrane</keyword>
<comment type="subcellular location">
    <subcellularLocation>
        <location evidence="1">Membrane</location>
        <topology evidence="1">Multi-pass membrane protein</topology>
    </subcellularLocation>
</comment>
<proteinExistence type="predicted"/>
<feature type="compositionally biased region" description="Polar residues" evidence="2">
    <location>
        <begin position="21"/>
        <end position="39"/>
    </location>
</feature>
<evidence type="ECO:0000256" key="3">
    <source>
        <dbReference type="SAM" id="Phobius"/>
    </source>
</evidence>
<dbReference type="InterPro" id="IPR020846">
    <property type="entry name" value="MFS_dom"/>
</dbReference>
<dbReference type="InterPro" id="IPR036259">
    <property type="entry name" value="MFS_trans_sf"/>
</dbReference>
<keyword evidence="6" id="KW-1185">Reference proteome</keyword>